<dbReference type="InterPro" id="IPR000014">
    <property type="entry name" value="PAS"/>
</dbReference>
<comment type="similarity">
    <text evidence="3">Belongs to the sodium:solute symporter (SSF) (TC 2.A.21) family.</text>
</comment>
<dbReference type="Gene3D" id="1.10.287.130">
    <property type="match status" value="1"/>
</dbReference>
<dbReference type="SUPFAM" id="SSF55874">
    <property type="entry name" value="ATPase domain of HSP90 chaperone/DNA topoisomerase II/histidine kinase"/>
    <property type="match status" value="1"/>
</dbReference>
<dbReference type="PANTHER" id="PTHR43047:SF9">
    <property type="entry name" value="HISTIDINE KINASE"/>
    <property type="match status" value="1"/>
</dbReference>
<dbReference type="CDD" id="cd00130">
    <property type="entry name" value="PAS"/>
    <property type="match status" value="1"/>
</dbReference>
<dbReference type="InterPro" id="IPR036890">
    <property type="entry name" value="HATPase_C_sf"/>
</dbReference>
<accession>A0ABY8FVG7</accession>
<dbReference type="SMART" id="SM00387">
    <property type="entry name" value="HATPase_c"/>
    <property type="match status" value="1"/>
</dbReference>
<dbReference type="Pfam" id="PF12860">
    <property type="entry name" value="PAS_7"/>
    <property type="match status" value="1"/>
</dbReference>
<dbReference type="InterPro" id="IPR036097">
    <property type="entry name" value="HisK_dim/P_sf"/>
</dbReference>
<dbReference type="EMBL" id="CP121106">
    <property type="protein sequence ID" value="WFL78983.1"/>
    <property type="molecule type" value="Genomic_DNA"/>
</dbReference>
<dbReference type="InterPro" id="IPR001734">
    <property type="entry name" value="Na/solute_symporter"/>
</dbReference>
<name>A0ABY8FVG7_9SPHN</name>
<dbReference type="Pfam" id="PF00512">
    <property type="entry name" value="HisKA"/>
    <property type="match status" value="1"/>
</dbReference>
<dbReference type="Pfam" id="PF02518">
    <property type="entry name" value="HATPase_c"/>
    <property type="match status" value="1"/>
</dbReference>
<gene>
    <name evidence="15" type="ORF">P7228_07940</name>
</gene>
<feature type="modified residue" description="4-aspartylphosphate" evidence="11">
    <location>
        <position position="1050"/>
    </location>
</feature>
<dbReference type="Gene3D" id="3.40.50.2300">
    <property type="match status" value="1"/>
</dbReference>
<keyword evidence="9 12" id="KW-1133">Transmembrane helix</keyword>
<dbReference type="CDD" id="cd00075">
    <property type="entry name" value="HATPase"/>
    <property type="match status" value="1"/>
</dbReference>
<dbReference type="InterPro" id="IPR035965">
    <property type="entry name" value="PAS-like_dom_sf"/>
</dbReference>
<keyword evidence="5 11" id="KW-0597">Phosphoprotein</keyword>
<dbReference type="PANTHER" id="PTHR43047">
    <property type="entry name" value="TWO-COMPONENT HISTIDINE PROTEIN KINASE"/>
    <property type="match status" value="1"/>
</dbReference>
<keyword evidence="10 12" id="KW-0472">Membrane</keyword>
<dbReference type="EC" id="2.7.13.3" evidence="4"/>
<protein>
    <recommendedName>
        <fullName evidence="4">histidine kinase</fullName>
        <ecNumber evidence="4">2.7.13.3</ecNumber>
    </recommendedName>
</protein>
<dbReference type="CDD" id="cd00156">
    <property type="entry name" value="REC"/>
    <property type="match status" value="1"/>
</dbReference>
<feature type="transmembrane region" description="Helical" evidence="12">
    <location>
        <begin position="189"/>
        <end position="215"/>
    </location>
</feature>
<keyword evidence="6" id="KW-0808">Transferase</keyword>
<organism evidence="15 16">
    <name type="scientific">Altererythrobacter arenosus</name>
    <dbReference type="NCBI Taxonomy" id="3032592"/>
    <lineage>
        <taxon>Bacteria</taxon>
        <taxon>Pseudomonadati</taxon>
        <taxon>Pseudomonadota</taxon>
        <taxon>Alphaproteobacteria</taxon>
        <taxon>Sphingomonadales</taxon>
        <taxon>Erythrobacteraceae</taxon>
        <taxon>Altererythrobacter</taxon>
    </lineage>
</organism>
<evidence type="ECO:0000256" key="10">
    <source>
        <dbReference type="ARBA" id="ARBA00023136"/>
    </source>
</evidence>
<evidence type="ECO:0000256" key="2">
    <source>
        <dbReference type="ARBA" id="ARBA00004141"/>
    </source>
</evidence>
<feature type="transmembrane region" description="Helical" evidence="12">
    <location>
        <begin position="311"/>
        <end position="331"/>
    </location>
</feature>
<evidence type="ECO:0000256" key="4">
    <source>
        <dbReference type="ARBA" id="ARBA00012438"/>
    </source>
</evidence>
<keyword evidence="8" id="KW-0418">Kinase</keyword>
<feature type="domain" description="Histidine kinase" evidence="13">
    <location>
        <begin position="769"/>
        <end position="982"/>
    </location>
</feature>
<evidence type="ECO:0000313" key="16">
    <source>
        <dbReference type="Proteomes" id="UP001215827"/>
    </source>
</evidence>
<evidence type="ECO:0000256" key="9">
    <source>
        <dbReference type="ARBA" id="ARBA00022989"/>
    </source>
</evidence>
<feature type="transmembrane region" description="Helical" evidence="12">
    <location>
        <begin position="469"/>
        <end position="491"/>
    </location>
</feature>
<feature type="transmembrane region" description="Helical" evidence="12">
    <location>
        <begin position="40"/>
        <end position="62"/>
    </location>
</feature>
<feature type="transmembrane region" description="Helical" evidence="12">
    <location>
        <begin position="434"/>
        <end position="457"/>
    </location>
</feature>
<feature type="transmembrane region" description="Helical" evidence="12">
    <location>
        <begin position="159"/>
        <end position="177"/>
    </location>
</feature>
<proteinExistence type="inferred from homology"/>
<reference evidence="15 16" key="1">
    <citation type="submission" date="2023-03" db="EMBL/GenBank/DDBJ databases">
        <title>Altererythrobacter sp. CAU 1644 isolated from sand.</title>
        <authorList>
            <person name="Kim W."/>
        </authorList>
    </citation>
    <scope>NUCLEOTIDE SEQUENCE [LARGE SCALE GENOMIC DNA]</scope>
    <source>
        <strain evidence="15 16">CAU 1644</strain>
    </source>
</reference>
<evidence type="ECO:0000256" key="12">
    <source>
        <dbReference type="SAM" id="Phobius"/>
    </source>
</evidence>
<dbReference type="Proteomes" id="UP001215827">
    <property type="component" value="Chromosome"/>
</dbReference>
<dbReference type="PROSITE" id="PS50110">
    <property type="entry name" value="RESPONSE_REGULATORY"/>
    <property type="match status" value="1"/>
</dbReference>
<dbReference type="InterPro" id="IPR001789">
    <property type="entry name" value="Sig_transdc_resp-reg_receiver"/>
</dbReference>
<keyword evidence="7 12" id="KW-0812">Transmembrane</keyword>
<evidence type="ECO:0000259" key="13">
    <source>
        <dbReference type="PROSITE" id="PS50109"/>
    </source>
</evidence>
<dbReference type="SUPFAM" id="SSF47384">
    <property type="entry name" value="Homodimeric domain of signal transducing histidine kinase"/>
    <property type="match status" value="1"/>
</dbReference>
<dbReference type="Gene3D" id="3.30.565.10">
    <property type="entry name" value="Histidine kinase-like ATPase, C-terminal domain"/>
    <property type="match status" value="1"/>
</dbReference>
<feature type="transmembrane region" description="Helical" evidence="12">
    <location>
        <begin position="69"/>
        <end position="87"/>
    </location>
</feature>
<evidence type="ECO:0000256" key="5">
    <source>
        <dbReference type="ARBA" id="ARBA00022553"/>
    </source>
</evidence>
<dbReference type="InterPro" id="IPR038377">
    <property type="entry name" value="Na/Glc_symporter_sf"/>
</dbReference>
<dbReference type="InterPro" id="IPR003594">
    <property type="entry name" value="HATPase_dom"/>
</dbReference>
<dbReference type="CDD" id="cd00082">
    <property type="entry name" value="HisKA"/>
    <property type="match status" value="1"/>
</dbReference>
<comment type="catalytic activity">
    <reaction evidence="1">
        <text>ATP + protein L-histidine = ADP + protein N-phospho-L-histidine.</text>
        <dbReference type="EC" id="2.7.13.3"/>
    </reaction>
</comment>
<evidence type="ECO:0000256" key="6">
    <source>
        <dbReference type="ARBA" id="ARBA00022679"/>
    </source>
</evidence>
<feature type="transmembrane region" description="Helical" evidence="12">
    <location>
        <begin position="114"/>
        <end position="134"/>
    </location>
</feature>
<dbReference type="InterPro" id="IPR004358">
    <property type="entry name" value="Sig_transdc_His_kin-like_C"/>
</dbReference>
<dbReference type="SUPFAM" id="SSF52172">
    <property type="entry name" value="CheY-like"/>
    <property type="match status" value="1"/>
</dbReference>
<sequence length="1120" mass="120763">MSAWFVPVLVAVAYAALLFWIAHAGDRHPVSEFANRHRRIIYGLSLAVYCTSWTFFGAVGTAMGSGLRYLPIYLGPIIMFVFFARFLERVLKVGKAQHSTSIADFLSARYGKSAWVAALVTLIALFGALPYMALQLKSISQTLAALSPGITQYLRDGEIVMAVAGAMAAFAVLFGTGRLDLTQHNRGMVLAIAVEALIKLIAIAAVAAFAIALLLTESSPSGVGRVAAETFSWSQIDARFVTLTAISAMAIMCLPRQFHMLVVEAQENRLVGPMRWLFPAYLVLICAAVLPVVLAGATLMPENAQADMLMLSLPLAYGSDALAMLAFIGGFSASTGMIIVTSIALSGMVTNDLIVPVFFRDRLLQRGEKQVVGPVLILVRRLTVVALLLLAYLYVRAVGSGSTLAGLGEIAFAGVAQFAPGLLLGFTWRRANRVGMIAGLIGGFAGWLVLLAAPVFDPSIAPFVIGDDLLVSGTVLSLATNTALLVIFSLVGQTNLADRVQAIAYVDRRALLPDPDELSTEAHVADFRLLLEQFVGDVQAKEVLNGLRLETGRNYRDADRADAALRNASERVISAIIGSSSARALIQSTIEGDPVSLEHVVAMFDETSQRLQFGAGLLQIAIENIDQGISVVDKDQRLVAWNRRYVEMFDLPQELVEIGRPIADLLGFNMRALGFPEPTIESEVEKRLGFLRAGTRHSTERVLSDGRVLRVLGNAAPNGGYVTSYSDVTADRLAEQALEAKVLERTEQLVRSNTALEAATRSKTRFLAAASHDLVQPLNAARLFASALSEEIDQERPREQRLLGQIDRSIRTADRLLRALLDISRLDGGNVDIATTRFSLDLAFAEIVNEFEVQAQAKAIQLIVQPCGLWIETDRGLFVSVLQNLVTNAVRYTESGKVLVGGKRRGTEVEILVADQGPGIAPMDLGRIFDEFTQLGKGRESEGLGLGLAIVKRIAAMLGTRVDVRSELGRGSCFSFRLPVVEPAIVTEVRDEASRQAIAHDGASVLCIDNDGPSCEAMVALLRRWGLDAVGARHPDEVPADLEPALILLDYRLDDGLTGDIAWRTLGEKLGELPPVVLLTAEDTDETKSAAAAMGAQRMIKPASPAALRALINAVLRIDA</sequence>
<evidence type="ECO:0000256" key="7">
    <source>
        <dbReference type="ARBA" id="ARBA00022692"/>
    </source>
</evidence>
<dbReference type="SMART" id="SM00388">
    <property type="entry name" value="HisKA"/>
    <property type="match status" value="1"/>
</dbReference>
<dbReference type="InterPro" id="IPR005467">
    <property type="entry name" value="His_kinase_dom"/>
</dbReference>
<dbReference type="SMART" id="SM00448">
    <property type="entry name" value="REC"/>
    <property type="match status" value="1"/>
</dbReference>
<evidence type="ECO:0000256" key="3">
    <source>
        <dbReference type="ARBA" id="ARBA00006434"/>
    </source>
</evidence>
<dbReference type="SUPFAM" id="SSF55785">
    <property type="entry name" value="PYP-like sensor domain (PAS domain)"/>
    <property type="match status" value="1"/>
</dbReference>
<comment type="subcellular location">
    <subcellularLocation>
        <location evidence="2">Membrane</location>
        <topology evidence="2">Multi-pass membrane protein</topology>
    </subcellularLocation>
</comment>
<evidence type="ECO:0000256" key="8">
    <source>
        <dbReference type="ARBA" id="ARBA00022777"/>
    </source>
</evidence>
<evidence type="ECO:0000256" key="11">
    <source>
        <dbReference type="PROSITE-ProRule" id="PRU00169"/>
    </source>
</evidence>
<dbReference type="InterPro" id="IPR003661">
    <property type="entry name" value="HisK_dim/P_dom"/>
</dbReference>
<dbReference type="Gene3D" id="1.20.1730.10">
    <property type="entry name" value="Sodium/glucose cotransporter"/>
    <property type="match status" value="1"/>
</dbReference>
<dbReference type="RefSeq" id="WP_278017672.1">
    <property type="nucleotide sequence ID" value="NZ_CP121106.1"/>
</dbReference>
<evidence type="ECO:0000313" key="15">
    <source>
        <dbReference type="EMBL" id="WFL78983.1"/>
    </source>
</evidence>
<dbReference type="Gene3D" id="3.30.450.20">
    <property type="entry name" value="PAS domain"/>
    <property type="match status" value="1"/>
</dbReference>
<dbReference type="PROSITE" id="PS50109">
    <property type="entry name" value="HIS_KIN"/>
    <property type="match status" value="1"/>
</dbReference>
<feature type="transmembrane region" description="Helical" evidence="12">
    <location>
        <begin position="278"/>
        <end position="299"/>
    </location>
</feature>
<feature type="transmembrane region" description="Helical" evidence="12">
    <location>
        <begin position="371"/>
        <end position="395"/>
    </location>
</feature>
<dbReference type="InterPro" id="IPR011006">
    <property type="entry name" value="CheY-like_superfamily"/>
</dbReference>
<feature type="transmembrane region" description="Helical" evidence="12">
    <location>
        <begin position="337"/>
        <end position="359"/>
    </location>
</feature>
<keyword evidence="16" id="KW-1185">Reference proteome</keyword>
<feature type="domain" description="Response regulatory" evidence="14">
    <location>
        <begin position="1004"/>
        <end position="1116"/>
    </location>
</feature>
<dbReference type="PRINTS" id="PR00344">
    <property type="entry name" value="BCTRLSENSOR"/>
</dbReference>
<dbReference type="PROSITE" id="PS50283">
    <property type="entry name" value="NA_SOLUT_SYMP_3"/>
    <property type="match status" value="1"/>
</dbReference>
<feature type="transmembrane region" description="Helical" evidence="12">
    <location>
        <begin position="407"/>
        <end position="427"/>
    </location>
</feature>
<evidence type="ECO:0000259" key="14">
    <source>
        <dbReference type="PROSITE" id="PS50110"/>
    </source>
</evidence>
<evidence type="ECO:0000256" key="1">
    <source>
        <dbReference type="ARBA" id="ARBA00000085"/>
    </source>
</evidence>